<name>M5BUR4_THACB</name>
<accession>M5BUR4</accession>
<dbReference type="AlphaFoldDB" id="M5BUR4"/>
<evidence type="ECO:0000256" key="1">
    <source>
        <dbReference type="SAM" id="MobiDB-lite"/>
    </source>
</evidence>
<protein>
    <submittedName>
        <fullName evidence="2">Uncharacterized protein</fullName>
    </submittedName>
</protein>
<feature type="region of interest" description="Disordered" evidence="1">
    <location>
        <begin position="1"/>
        <end position="95"/>
    </location>
</feature>
<dbReference type="Proteomes" id="UP000012065">
    <property type="component" value="Unassembled WGS sequence"/>
</dbReference>
<dbReference type="EMBL" id="CAOJ01008176">
    <property type="protein sequence ID" value="CCO31443.1"/>
    <property type="molecule type" value="Genomic_DNA"/>
</dbReference>
<gene>
    <name evidence="2" type="ORF">BN14_05485</name>
</gene>
<evidence type="ECO:0000313" key="2">
    <source>
        <dbReference type="EMBL" id="CCO31443.1"/>
    </source>
</evidence>
<proteinExistence type="predicted"/>
<dbReference type="HOGENOM" id="CLU_1367078_0_0_1"/>
<organism evidence="2 3">
    <name type="scientific">Thanatephorus cucumeris (strain AG1-IB / isolate 7/3/14)</name>
    <name type="common">Lettuce bottom rot fungus</name>
    <name type="synonym">Rhizoctonia solani</name>
    <dbReference type="NCBI Taxonomy" id="1108050"/>
    <lineage>
        <taxon>Eukaryota</taxon>
        <taxon>Fungi</taxon>
        <taxon>Dikarya</taxon>
        <taxon>Basidiomycota</taxon>
        <taxon>Agaricomycotina</taxon>
        <taxon>Agaricomycetes</taxon>
        <taxon>Cantharellales</taxon>
        <taxon>Ceratobasidiaceae</taxon>
        <taxon>Rhizoctonia</taxon>
        <taxon>Rhizoctonia solani AG-1</taxon>
    </lineage>
</organism>
<sequence>MTRRVVLSPANSLLFSSGPDIKEELLDAPSPAPHIARSSPPPPSEPQPVASLDVPQQRDPITPRTPPNLRLEIPPQDTAVPARDTMRAPFAPDPENEGICTEVGSLGQEIQLESGDHLNALERIYLYTQSKASFHRIFMSRALPTYLNEVTPTEAVEYVLPLLGGLAIDEEERVKEAFVGELLVIIWWFFTVRDRLVRQV</sequence>
<comment type="caution">
    <text evidence="2">The sequence shown here is derived from an EMBL/GenBank/DDBJ whole genome shotgun (WGS) entry which is preliminary data.</text>
</comment>
<evidence type="ECO:0000313" key="3">
    <source>
        <dbReference type="Proteomes" id="UP000012065"/>
    </source>
</evidence>
<reference evidence="2 3" key="1">
    <citation type="journal article" date="2013" name="J. Biotechnol.">
        <title>Establishment and interpretation of the genome sequence of the phytopathogenic fungus Rhizoctonia solani AG1-IB isolate 7/3/14.</title>
        <authorList>
            <person name="Wibberg D.W."/>
            <person name="Jelonek L.J."/>
            <person name="Rupp O.R."/>
            <person name="Hennig M.H."/>
            <person name="Eikmeyer F.E."/>
            <person name="Goesmann A.G."/>
            <person name="Hartmann A.H."/>
            <person name="Borriss R.B."/>
            <person name="Grosch R.G."/>
            <person name="Puehler A.P."/>
            <person name="Schlueter A.S."/>
        </authorList>
    </citation>
    <scope>NUCLEOTIDE SEQUENCE [LARGE SCALE GENOMIC DNA]</scope>
    <source>
        <strain evidence="3">AG1-IB / isolate 7/3/14</strain>
    </source>
</reference>